<dbReference type="RefSeq" id="WP_027304935.1">
    <property type="nucleotide sequence ID" value="NZ_CP020867.1"/>
</dbReference>
<proteinExistence type="predicted"/>
<keyword evidence="1" id="KW-0732">Signal</keyword>
<reference evidence="2 3" key="1">
    <citation type="submission" date="2017-04" db="EMBL/GenBank/DDBJ databases">
        <title>Complete genome sequence of the Campylobacter cuniculorum type strain LMG24588.</title>
        <authorList>
            <person name="Miller W.G."/>
            <person name="Yee E."/>
            <person name="Revez J."/>
            <person name="Bono J.L."/>
            <person name="Rossi M."/>
        </authorList>
    </citation>
    <scope>NUCLEOTIDE SEQUENCE [LARGE SCALE GENOMIC DNA]</scope>
    <source>
        <strain evidence="2 3">LMG 24588</strain>
    </source>
</reference>
<dbReference type="EMBL" id="CP020867">
    <property type="protein sequence ID" value="ARJ55702.1"/>
    <property type="molecule type" value="Genomic_DNA"/>
</dbReference>
<dbReference type="STRING" id="1121267.CCUN_0032"/>
<organism evidence="2 3">
    <name type="scientific">Campylobacter cuniculorum DSM 23162 = LMG 24588</name>
    <dbReference type="NCBI Taxonomy" id="1121267"/>
    <lineage>
        <taxon>Bacteria</taxon>
        <taxon>Pseudomonadati</taxon>
        <taxon>Campylobacterota</taxon>
        <taxon>Epsilonproteobacteria</taxon>
        <taxon>Campylobacterales</taxon>
        <taxon>Campylobacteraceae</taxon>
        <taxon>Campylobacter</taxon>
    </lineage>
</organism>
<evidence type="ECO:0000313" key="2">
    <source>
        <dbReference type="EMBL" id="ARJ55702.1"/>
    </source>
</evidence>
<evidence type="ECO:0000256" key="1">
    <source>
        <dbReference type="SAM" id="SignalP"/>
    </source>
</evidence>
<feature type="signal peptide" evidence="1">
    <location>
        <begin position="1"/>
        <end position="20"/>
    </location>
</feature>
<dbReference type="KEGG" id="ccun:CCUN_0032"/>
<name>A0A1W6BUC9_9BACT</name>
<evidence type="ECO:0000313" key="3">
    <source>
        <dbReference type="Proteomes" id="UP000192902"/>
    </source>
</evidence>
<accession>A0A1W6BUC9</accession>
<sequence>MKKLILLGFFIGSFLTILTADETRAYGYYTNPYSVHRPYRPGYFNSNNYYYYTNLCAKWYGRNTLDYMRCVNSYKP</sequence>
<dbReference type="Proteomes" id="UP000192902">
    <property type="component" value="Chromosome"/>
</dbReference>
<dbReference type="AlphaFoldDB" id="A0A1W6BUC9"/>
<protein>
    <submittedName>
        <fullName evidence="2">Uncharacterized protein</fullName>
    </submittedName>
</protein>
<gene>
    <name evidence="2" type="ORF">CCUN_0032</name>
</gene>
<feature type="chain" id="PRO_5010861774" evidence="1">
    <location>
        <begin position="21"/>
        <end position="76"/>
    </location>
</feature>